<evidence type="ECO:0000313" key="1">
    <source>
        <dbReference type="EMBL" id="GFM37720.1"/>
    </source>
</evidence>
<evidence type="ECO:0000313" key="2">
    <source>
        <dbReference type="Proteomes" id="UP000503820"/>
    </source>
</evidence>
<dbReference type="EMBL" id="BLVP01000009">
    <property type="protein sequence ID" value="GFM37720.1"/>
    <property type="molecule type" value="Genomic_DNA"/>
</dbReference>
<name>A0A7J0BVH8_9BACT</name>
<dbReference type="AlphaFoldDB" id="A0A7J0BVH8"/>
<reference evidence="1 2" key="1">
    <citation type="submission" date="2020-05" db="EMBL/GenBank/DDBJ databases">
        <title>Draft genome sequence of Desulfovibrio psychrotolerans JS1T.</title>
        <authorList>
            <person name="Ueno A."/>
            <person name="Tamazawa S."/>
            <person name="Tamamura S."/>
            <person name="Murakami T."/>
            <person name="Kiyama T."/>
            <person name="Inomata H."/>
            <person name="Amano Y."/>
            <person name="Miyakawa K."/>
            <person name="Tamaki H."/>
            <person name="Naganuma T."/>
            <person name="Kaneko K."/>
        </authorList>
    </citation>
    <scope>NUCLEOTIDE SEQUENCE [LARGE SCALE GENOMIC DNA]</scope>
    <source>
        <strain evidence="1 2">JS1</strain>
    </source>
</reference>
<sequence>MSWQSCFFTVPPAAVTIMNGLGPVVSDISGEVAGAQARLAAVTGGAVTQASPLAASATGAAALRAALGALVASGGRMVAVHPYIHPAGDRRGDYSYLTPADCVATLAAKLTDAEDLPEAGSLAAVVVLIHAFDHAPFAAALAAFNAVFPVTELQLAERRARALASLEADKLIIATAPREPWWTTAAPYRHATVRSMETQMGALLAQCEAYDAENTTPEAELAALLNERAAHVAQLEAAWSAFASACFGDAGLGMFLAGDAENMARQLLAGGAPAAAYKLCAAVCWVGHSDRVAIFREVLGL</sequence>
<keyword evidence="2" id="KW-1185">Reference proteome</keyword>
<gene>
    <name evidence="1" type="ORF">DSM19430T_24040</name>
</gene>
<comment type="caution">
    <text evidence="1">The sequence shown here is derived from an EMBL/GenBank/DDBJ whole genome shotgun (WGS) entry which is preliminary data.</text>
</comment>
<organism evidence="1 2">
    <name type="scientific">Desulfovibrio psychrotolerans</name>
    <dbReference type="NCBI Taxonomy" id="415242"/>
    <lineage>
        <taxon>Bacteria</taxon>
        <taxon>Pseudomonadati</taxon>
        <taxon>Thermodesulfobacteriota</taxon>
        <taxon>Desulfovibrionia</taxon>
        <taxon>Desulfovibrionales</taxon>
        <taxon>Desulfovibrionaceae</taxon>
        <taxon>Desulfovibrio</taxon>
    </lineage>
</organism>
<protein>
    <submittedName>
        <fullName evidence="1">Uncharacterized protein</fullName>
    </submittedName>
</protein>
<proteinExistence type="predicted"/>
<dbReference type="RefSeq" id="WP_174410359.1">
    <property type="nucleotide sequence ID" value="NZ_BLVP01000009.1"/>
</dbReference>
<dbReference type="Proteomes" id="UP000503820">
    <property type="component" value="Unassembled WGS sequence"/>
</dbReference>
<accession>A0A7J0BVH8</accession>